<dbReference type="InterPro" id="IPR001343">
    <property type="entry name" value="Hemolysn_Ca-bd"/>
</dbReference>
<dbReference type="InterPro" id="IPR014756">
    <property type="entry name" value="Ig_E-set"/>
</dbReference>
<feature type="domain" description="Bacterial Ig-like" evidence="4">
    <location>
        <begin position="1148"/>
        <end position="1236"/>
    </location>
</feature>
<dbReference type="RefSeq" id="WP_019923977.1">
    <property type="nucleotide sequence ID" value="NZ_CP140152.1"/>
</dbReference>
<feature type="domain" description="Bacterial Ig-like" evidence="4">
    <location>
        <begin position="2773"/>
        <end position="2868"/>
    </location>
</feature>
<dbReference type="Pfam" id="PF19078">
    <property type="entry name" value="Big_12"/>
    <property type="match status" value="23"/>
</dbReference>
<evidence type="ECO:0000259" key="3">
    <source>
        <dbReference type="Pfam" id="PF19077"/>
    </source>
</evidence>
<proteinExistence type="predicted"/>
<feature type="domain" description="Bacterial Ig-like" evidence="4">
    <location>
        <begin position="2465"/>
        <end position="2557"/>
    </location>
</feature>
<protein>
    <submittedName>
        <fullName evidence="5">Ig-like domain-containing protein</fullName>
    </submittedName>
</protein>
<feature type="domain" description="Bacterial Ig-like" evidence="4">
    <location>
        <begin position="1245"/>
        <end position="1343"/>
    </location>
</feature>
<feature type="domain" description="DUF4214" evidence="1">
    <location>
        <begin position="5089"/>
        <end position="5145"/>
    </location>
</feature>
<sequence length="5169" mass="507041">MSQRQYHSVLFIDARVADAGVFLTSASAGVLVVQLAPEGDGVQQIAAALAGLEGLDSIQIVSHGASGQLQIGDTVLDAASLATHAAALAEWGGALRAGGDLLLYGCDVAQGDTGAAFIDALAVLTGADVAASTDVTGSDLLGANWTLEAATGSIEAANAVSVQAQQDYAHTLALVNNGSNGTLTFNTNSNATLLNATGLAAGTVVNVTNILNTGLDLYAQSGGLNNSSVTVVNANGVLGLTDDRLTINGSLLSPVSYVDLRANSGVFDLTSIKIGSGNAVGNLLGNVVFTVYALDANFQPTGGGQSVTGLLINEDGLLNLGASANFKGIFGVRIVNPLGFEISIDDVAVANARVAPSITSAGYNASTGVLTVTAAGINAGDSIDPSKLSLTGQGGSYTLTSPLVTAASGTSFTILLNAADKLALGGVLNNNGGTAVSGVGFNLSAGLNWDVSRPSGQDLTGNPVTVSNVAAPTITGATYDATTHVLTVTGSNLVGTLGAANDITVSKLSLRGEGGVAYTLNTTGNVEVTSATSFSVTLTGADVAAIAALLNRNGTAASGGATYQLTAGDDWNSVVTGGNIGVAGVGIAVSNVANSPPTITGVSIGNVNDNATINPFANVNVADIDGDNVSLTINYTAANGVLSGAGLTGSAGNYTLSATSPAALSAQLKALTFTPTDNQAVVGATVNTTFSLTAVDANGLASAVNTGTVVSALSVNDAPVVTGTVGGQAVAAGGTVRPFANVVIADPDAGSSVILTITVTNTNSSLGTFTAASAAAAGFVTTDGGLTYTHTSTAPGAAQAALQALVYQAAPGQAGTATLAIGVNDGHVIVSNSVTTVQSSVPSATTALAVAFSADSGISNTDLVTNVAAQTISGTLSAALQSGEQVQISLDNGATWANATASVGNTAFTLAGQTLTGAGVLQVRVTNPGGSNTPYSVNYKLDTTAPTTTGGAVSFSSDSGASSTDLITRTAQQTVSGTLTAGLAADERVEVSLNNGVSWTTASSSAGSTAWSLAGVTLTGSNTLQVRVVDAAGNAGAVQGTAYVLDVTGPTATLSTSVNVMGAGQSTAITVSFSEAPYGLSLASFAGVNGTVSNLQATADPRVFTVDYSPNGGLGGVLGGVQLVAGTYTDVAGNAGGAASALGISITLGPTVVITSDKASLNASQTANLTFTFSAVPFGFDATDIVATGGTISNLVNQGGGVYTALFTPGANITAPASVTVTGGSYTDFLGLSGGSGTTPVIAVDTVAPTLAITSPATSLKLGDTTTVVFTFSEAPLGFVVGDVQVANGVLSNFTVTANPLIYTAQLTPNSGVASGAVTLTVNSGTYTDAAGNGGTAAVSAPIAIDTVAPVTTGASVTFSADNGPSSTDLATNVAAQTVSGTLNAALVSGETVQVSLDNGATWVNASGTAGSNGWSLAGVNLAGSNTLQVRVADAAGNLGPVSSTTYVLDTTAPAVVVTSNAAALGVGQSAVLTFTFTEAPFNFTTASLAVTGGVVGSFTSTANPLVYTAVFTPTAGQSGATASVAVNAGGYIDNAGNAGQAGAPATFAVNTSVPTLTITSNDNALAIGDTAQITFTFSSAPTGFSAASIAAGNGTLSGFTATANPLVYTAQFTPTAGLAAATASVVVAGGAYADAFGNSGSGAASLPMAIDTLAPTLTITSGSAALGVGQTTQVTFTFSEAPVGFDATTVTASGGTLSGLVATANPLVYTALFTPSAGIQGVGASFALAPGAVTDAAGNAVGTPVQPTLAIDTQAPVAVASSAVFSADNGISATDLLTNVAAQTISGTLGQILGTGETVEVSLDNGASWTAAITTGTAWTLAGQTLAGSNVLQVRVVDAAGNHGAVYARTYQLDTSVPAASINASATALKIGETATITISFTETPVGFTSASLAVTGGTLGTLTATSNPLVYTVVFTPTAGVNNGSGTVQVIPGSYTDSAGNAGLGAAIPTIAIDTLAPTTIGGAVSFSSDTGAAGDLVTSVAAQTISGTLNANLAAGETVEVSLDNGVTWVAATAAAGTSGWTLAGQTLSAGFGQQVQVRVSDAAGNHGAATGFGYTFDNTPPTVQVTSSLVSLNSADTPLITFTFSEAPANFSNTSLLVSGGVLGPVIATANPLVYTAVLTPTPGQAAGTATVVVADGTYTDAAGNAGVGASTPTINYNTAAPGVAISSDVAALNGSGTALITFRFSTVPTGFANGAVTVTGGTLSAITVDAGDPLVYTAVFTPAADQTQGTITIADNAYNAGGTSGVGASLAPLVIDNVAPTLAITTDTAMLKTGATALITLTFSEAPVGFTLASLGAADGAFSNLVQTANPLVYTAVLTPFASVAAGSAQITVAPFTDLAGNPGTVSVTPTIVIDTVVPLITGASVTFSADHGASGTDLVTDTALQDISGTLSGALGSGELVEISLNNGTTWLTAVAAPGATSWQLPGQLLSAGSGAVQVRVSDTFGNHGPVSAYAYTIDATAPTVAIASAMTSLRDGQSALITLTFSDAPIGFVQADLVPTGGTLSNFTVTANPLVYTVLLTPTAGSTVGASVSLADGLYTDAAGNLGTGGALPSISVDTVAPSLTIDTSTSSLKVGETATITFTFTEPPVSFTLGDISAANGTLANFIASADLLVYTATFTPQPGLAGANVFISVAPNVVVDAAGNIGTGASSAPIAIDTLAPGITGASVAFSADNGVSNTDLITDTAAQVISGTLNGALGTGERVQVSLDNGASWLTAVATSGTQWALALQVLPDNGGAGGTVQVRVADVAGNTGPVFSANYLLDLVAPTMTIVSSTTVLRDGEIATYTLTFSEAPVGFDVTDLVAINGTLASFTVTADPRVYTVQLTPDAGLAGAGAYVSLVVGQYTDAAGNLGAGFTSAPIAVDSAPPVLQITSNAGILALGQQAVINFSFNELPVGFDIGDIVVTGGTISGFAQTANPLVYTVILTPDQGVANGTASITVAGGYTDVAGNPGGLASMTPISYSTLAPTTIGASVAFSSDTGISGSDLITNNPLQSIAGTLSANLAAGETVEVSLDGGASWSAAVTPAGANAWALPAPVLLAGAGQVYVRVNDAAGNHGPVWSSAYVIDTTAPSVVITSDLTTLSAGQSANLTFTFSEAPQFFTAASLTVEGGTISGLAVTANPNVYSAVFTPAAGYNGAANVSLAPGGFIDTAGNPGLGAAAPTMLVDAVAPSLVITSSSAQLKAGDTAVITFTFTEAPVGFGPDDVDVSNGVLSGLTATADPRVYTALFTPSAGVSGASAAIGVAAGGYTDLAGNAGAAAAGVQIPVDTLAPASSAIGFPDFSADTGVSNADLVTSVAEQTVSGRLSLPLAAGESVQVSFDNGITWQTATVATNGAETTWSLAHTLTGSGVLRVRVADTFGNLSPETFNNYTLDQSAPTVTITSNVAVANGVDGAVITFTFSEPPAGFSAASLAVTGGALGALTATADPLVYTAVFTPQAGVAAGTASIAVTGAYGDTAGNSGAPGSLPSLQIDTVAPVATVTGGVQLSNDTGTPGDLITNDPQQTLSGTLSAPLAAGDVVQVSVDGGQTFAAATVTGTGWTLAGQILAASGTLVVRVADAAGNVSTAVSTPYTVDTVAPTVAIVSSSAVLLPGQSTTLTLTFSEVPQGLTAAALAVTGGTVSGFAVTANPAVYTAVFTSDPGYTGAVGVTVAAGSYSDAAGNAGTSGTLPGLVVDGSAPTLAITSDVTALKAGDTALITFTFSEAPQGFTADDIVVANGVLSGLTVTDNPLVYTARFTPDAGLASGNAAISVAAAVYTDLAGNGGLGAVAPQIAIDTLAPLTVAIGVPGFSADTGASNTDLVTSVAAQTVRGNLSVPLEAGERVEVSFDNGANWQTATVDTTGAAWTIDHTLAGSGVLRVRVADAFGNTGLESATDYVLDQSAPQVTLSSDVAAIGAAGTAVITLTFSEALAGVTAASLSTTGGTIGALVATADPTVYTAVFTAEAGYNGPVGVALAAGSYTDVAGNPGVGGALTGLVVDTIAPTLVITSSTDAVNSAGTALITFTFSEAPLGFDSAAIAVTNGALSGLTATADPLVYTAVFTPNAGVASGTAAITVAAAAYTDLAGNGGIAAIGPQIAIDTLAPLAVASGSPRFSSDTGISSTDLITSAAQQTVSGDLSLPLAAGEAVQVSFDDGATWQIATVNGTGWSLDHALTGNGVLQVRVIDAAGNTSPATVNAYVLAQAAPTVVITSNVPVANGVEPAIITFTFSAAPVDFTAANVAVTSGTLGPLTATADPLVYTATFTAPAGVPAGTATIAVSGFNDAAGNSGTNATLPSLQIDTVAPVAAATGAIGFSTDSGTPGDLVTNNPRQSLSGTLSAPLAEGDVVQVSIDEGRTWVTAIAIGQAWTLDGLTLPENVSGTLVVRVADAAGNVSAAQSVPYLVDTIAPTVTITSSAAALVEGQGATLTFTLSDAGVLNVSNIIVTGGTLTNFTGSGTTYTATLTATGTAPVSIGVPGQLLTDAAGNTNSATVPLVLPVNSGQLTTVDGVGIVTVIGVDDRTGLISRTVTVPVINPGRDDVEGTPHPTLADIPLGIAANANGVGSTLTVSVPVGVGFESTGPSVLLAGAMAATDLIGRIDDHTVVSSTRTAMEDQARLFLASQDASELQQNGTLRISGNSTINDTWLLIAGDTSVQAGTMAAAQGPRAGALAAAAAVIDPDTEIALVIDARGLSGVGLQIDNLDFGAIVGAARVQGGQGSNFLIGDAAAQHITLTVGLDNDTLYGNGGNDILGTGGGNDYLDGGDDDDILFAGAGNDVLVAGAGNDVLQGGRTDSGQWRFTLKADGTVLGTHESTLLGVTQTIATSELNMSIQQLGFVAADAVRLETLSLLYHAAFDRAPDLIGLTYWTNQAMTAQQYAGAFLGQVEARDGLMKLGNADFVSALLRNTLDREPTAAEMSGFVARLDAAPGDVGVRAAVLTDIANSDAHKAAWWTADGMDLGGRTLDQEQGWLAGSGNDRLVVGSGSNLLVGGDGTDTAVFTGAAAGHQVVLANETVYGDNGADVMVGQGLGSMNTVRQIELGEFDGKVFDLSFTQAATSTLREIGMLYQLTLDRAGDLEGFQYWLAQNTTGATLAHGFTQSAEFQRLYGTLDDAAFVTQLYRNITDAAPDTATLARWDTYLDNHSRDEMVAQLVVDATLVGIQSGANGLALVGYW</sequence>
<evidence type="ECO:0000259" key="1">
    <source>
        <dbReference type="Pfam" id="PF13946"/>
    </source>
</evidence>
<feature type="domain" description="Bacterial Ig-like" evidence="4">
    <location>
        <begin position="3179"/>
        <end position="3272"/>
    </location>
</feature>
<evidence type="ECO:0000313" key="5">
    <source>
        <dbReference type="EMBL" id="WQH04409.1"/>
    </source>
</evidence>
<feature type="domain" description="Bacterial Ig-like" evidence="4">
    <location>
        <begin position="1450"/>
        <end position="1544"/>
    </location>
</feature>
<evidence type="ECO:0000313" key="6">
    <source>
        <dbReference type="Proteomes" id="UP001326110"/>
    </source>
</evidence>
<name>A0ABZ0XXC8_9BURK</name>
<feature type="domain" description="DUF4347" evidence="2">
    <location>
        <begin position="9"/>
        <end position="172"/>
    </location>
</feature>
<dbReference type="SUPFAM" id="SSF81296">
    <property type="entry name" value="E set domains"/>
    <property type="match status" value="3"/>
</dbReference>
<dbReference type="InterPro" id="IPR013783">
    <property type="entry name" value="Ig-like_fold"/>
</dbReference>
<feature type="domain" description="Bacterial Ig-like" evidence="4">
    <location>
        <begin position="3688"/>
        <end position="3782"/>
    </location>
</feature>
<feature type="domain" description="Bacterial Ig-like" evidence="4">
    <location>
        <begin position="3588"/>
        <end position="3679"/>
    </location>
</feature>
<dbReference type="Proteomes" id="UP001326110">
    <property type="component" value="Chromosome"/>
</dbReference>
<dbReference type="Pfam" id="PF19077">
    <property type="entry name" value="Big_13"/>
    <property type="match status" value="1"/>
</dbReference>
<feature type="domain" description="Bacterial Ig-like" evidence="4">
    <location>
        <begin position="2163"/>
        <end position="2254"/>
    </location>
</feature>
<dbReference type="InterPro" id="IPR044048">
    <property type="entry name" value="Big_12"/>
</dbReference>
<dbReference type="GeneID" id="43166704"/>
<dbReference type="InterPro" id="IPR025592">
    <property type="entry name" value="DUF4347"/>
</dbReference>
<feature type="domain" description="Bacterial Ig-like" evidence="4">
    <location>
        <begin position="1552"/>
        <end position="1645"/>
    </location>
</feature>
<dbReference type="PANTHER" id="PTHR34677:SF3">
    <property type="entry name" value="BACTERIAL IG-LIKE DOMAIN-CONTAINING PROTEIN"/>
    <property type="match status" value="1"/>
</dbReference>
<feature type="domain" description="Bacterial Ig-like" evidence="4">
    <location>
        <begin position="4399"/>
        <end position="4485"/>
    </location>
</feature>
<feature type="domain" description="Bacterial Ig-like" evidence="4">
    <location>
        <begin position="2874"/>
        <end position="2964"/>
    </location>
</feature>
<keyword evidence="6" id="KW-1185">Reference proteome</keyword>
<dbReference type="InterPro" id="IPR018511">
    <property type="entry name" value="Hemolysin-typ_Ca-bd_CS"/>
</dbReference>
<evidence type="ECO:0000259" key="2">
    <source>
        <dbReference type="Pfam" id="PF14252"/>
    </source>
</evidence>
<gene>
    <name evidence="5" type="ORF">SR858_25795</name>
</gene>
<dbReference type="Gene3D" id="2.60.40.10">
    <property type="entry name" value="Immunoglobulins"/>
    <property type="match status" value="13"/>
</dbReference>
<dbReference type="SUPFAM" id="SSF51120">
    <property type="entry name" value="beta-Roll"/>
    <property type="match status" value="2"/>
</dbReference>
<dbReference type="Pfam" id="PF00353">
    <property type="entry name" value="HemolysinCabind"/>
    <property type="match status" value="3"/>
</dbReference>
<feature type="domain" description="Bacterial Ig-like" evidence="4">
    <location>
        <begin position="2565"/>
        <end position="2660"/>
    </location>
</feature>
<feature type="domain" description="Bacterial Ig-like" evidence="4">
    <location>
        <begin position="1855"/>
        <end position="1949"/>
    </location>
</feature>
<dbReference type="InterPro" id="IPR025282">
    <property type="entry name" value="DUF4214"/>
</dbReference>
<dbReference type="PROSITE" id="PS00330">
    <property type="entry name" value="HEMOLYSIN_CALCIUM"/>
    <property type="match status" value="1"/>
</dbReference>
<organism evidence="5 6">
    <name type="scientific">Duganella zoogloeoides</name>
    <dbReference type="NCBI Taxonomy" id="75659"/>
    <lineage>
        <taxon>Bacteria</taxon>
        <taxon>Pseudomonadati</taxon>
        <taxon>Pseudomonadota</taxon>
        <taxon>Betaproteobacteria</taxon>
        <taxon>Burkholderiales</taxon>
        <taxon>Oxalobacteraceae</taxon>
        <taxon>Telluria group</taxon>
        <taxon>Duganella</taxon>
    </lineage>
</organism>
<evidence type="ECO:0000259" key="4">
    <source>
        <dbReference type="Pfam" id="PF19078"/>
    </source>
</evidence>
<feature type="domain" description="Bacterial Ig-like" evidence="4">
    <location>
        <begin position="2261"/>
        <end position="2354"/>
    </location>
</feature>
<feature type="domain" description="Bacterial Ig-like" evidence="4">
    <location>
        <begin position="3079"/>
        <end position="3172"/>
    </location>
</feature>
<feature type="domain" description="Bacterial Ig-like" evidence="4">
    <location>
        <begin position="4197"/>
        <end position="4288"/>
    </location>
</feature>
<feature type="domain" description="Bacterial Ig-like" evidence="3">
    <location>
        <begin position="952"/>
        <end position="1044"/>
    </location>
</feature>
<feature type="domain" description="Bacterial Ig-like" evidence="4">
    <location>
        <begin position="1652"/>
        <end position="1741"/>
    </location>
</feature>
<accession>A0ABZ0XXC8</accession>
<feature type="domain" description="Bacterial Ig-like" evidence="4">
    <location>
        <begin position="3386"/>
        <end position="3476"/>
    </location>
</feature>
<dbReference type="Pfam" id="PF13946">
    <property type="entry name" value="DUF4214"/>
    <property type="match status" value="1"/>
</dbReference>
<dbReference type="InterPro" id="IPR011049">
    <property type="entry name" value="Serralysin-like_metalloprot_C"/>
</dbReference>
<dbReference type="InterPro" id="IPR044016">
    <property type="entry name" value="Big_13"/>
</dbReference>
<feature type="domain" description="Bacterial Ig-like" evidence="4">
    <location>
        <begin position="3893"/>
        <end position="3985"/>
    </location>
</feature>
<feature type="domain" description="Bacterial Ig-like" evidence="4">
    <location>
        <begin position="3993"/>
        <end position="4084"/>
    </location>
</feature>
<dbReference type="Pfam" id="PF14252">
    <property type="entry name" value="DUF4347"/>
    <property type="match status" value="1"/>
</dbReference>
<reference evidence="5 6" key="1">
    <citation type="submission" date="2023-11" db="EMBL/GenBank/DDBJ databases">
        <title>MicrobeMod: A computational toolkit for identifying prokaryotic methylation and restriction-modification with nanopore sequencing.</title>
        <authorList>
            <person name="Crits-Christoph A."/>
            <person name="Kang S.C."/>
            <person name="Lee H."/>
            <person name="Ostrov N."/>
        </authorList>
    </citation>
    <scope>NUCLEOTIDE SEQUENCE [LARGE SCALE GENOMIC DNA]</scope>
    <source>
        <strain evidence="5 6">ATCC 25935</strain>
    </source>
</reference>
<feature type="domain" description="Bacterial Ig-like" evidence="4">
    <location>
        <begin position="1046"/>
        <end position="1141"/>
    </location>
</feature>
<dbReference type="PANTHER" id="PTHR34677">
    <property type="match status" value="1"/>
</dbReference>
<dbReference type="EMBL" id="CP140152">
    <property type="protein sequence ID" value="WQH04409.1"/>
    <property type="molecule type" value="Genomic_DNA"/>
</dbReference>
<feature type="domain" description="Bacterial Ig-like" evidence="4">
    <location>
        <begin position="2061"/>
        <end position="2156"/>
    </location>
</feature>